<dbReference type="InterPro" id="IPR017850">
    <property type="entry name" value="Alkaline_phosphatase_core_sf"/>
</dbReference>
<feature type="region of interest" description="Disordered" evidence="2">
    <location>
        <begin position="616"/>
        <end position="636"/>
    </location>
</feature>
<reference evidence="4 5" key="1">
    <citation type="submission" date="2016-01" db="EMBL/GenBank/DDBJ databases">
        <authorList>
            <person name="Peeters C."/>
        </authorList>
    </citation>
    <scope>NUCLEOTIDE SEQUENCE [LARGE SCALE GENOMIC DNA]</scope>
    <source>
        <strain evidence="4">LMG 29315</strain>
    </source>
</reference>
<evidence type="ECO:0000313" key="5">
    <source>
        <dbReference type="Proteomes" id="UP000198263"/>
    </source>
</evidence>
<evidence type="ECO:0000313" key="4">
    <source>
        <dbReference type="EMBL" id="SAL20173.1"/>
    </source>
</evidence>
<dbReference type="CDD" id="cd16013">
    <property type="entry name" value="AcpA"/>
    <property type="match status" value="1"/>
</dbReference>
<evidence type="ECO:0000256" key="3">
    <source>
        <dbReference type="SAM" id="SignalP"/>
    </source>
</evidence>
<dbReference type="GO" id="GO:0042578">
    <property type="term" value="F:phosphoric ester hydrolase activity"/>
    <property type="evidence" value="ECO:0007669"/>
    <property type="project" value="UniProtKB-ARBA"/>
</dbReference>
<feature type="region of interest" description="Disordered" evidence="2">
    <location>
        <begin position="652"/>
        <end position="684"/>
    </location>
</feature>
<dbReference type="EMBL" id="FCNV02000002">
    <property type="protein sequence ID" value="SAL20173.1"/>
    <property type="molecule type" value="Genomic_DNA"/>
</dbReference>
<name>A0A658QTL3_9BURK</name>
<dbReference type="Proteomes" id="UP000198263">
    <property type="component" value="Unassembled WGS sequence"/>
</dbReference>
<dbReference type="InterPro" id="IPR007312">
    <property type="entry name" value="Phosphoesterase"/>
</dbReference>
<evidence type="ECO:0000256" key="2">
    <source>
        <dbReference type="SAM" id="MobiDB-lite"/>
    </source>
</evidence>
<feature type="compositionally biased region" description="Low complexity" evidence="2">
    <location>
        <begin position="133"/>
        <end position="147"/>
    </location>
</feature>
<dbReference type="Pfam" id="PF04185">
    <property type="entry name" value="Phosphoesterase"/>
    <property type="match status" value="2"/>
</dbReference>
<evidence type="ECO:0000256" key="1">
    <source>
        <dbReference type="ARBA" id="ARBA00022801"/>
    </source>
</evidence>
<keyword evidence="5" id="KW-1185">Reference proteome</keyword>
<comment type="caution">
    <text evidence="4">The sequence shown here is derived from an EMBL/GenBank/DDBJ whole genome shotgun (WGS) entry which is preliminary data.</text>
</comment>
<feature type="compositionally biased region" description="Basic and acidic residues" evidence="2">
    <location>
        <begin position="652"/>
        <end position="670"/>
    </location>
</feature>
<keyword evidence="1" id="KW-0378">Hydrolase</keyword>
<dbReference type="OrthoDB" id="9770871at2"/>
<dbReference type="PANTHER" id="PTHR31956:SF1">
    <property type="entry name" value="NON-SPECIFIC PHOSPHOLIPASE C1"/>
    <property type="match status" value="1"/>
</dbReference>
<feature type="chain" id="PRO_5024856339" evidence="3">
    <location>
        <begin position="28"/>
        <end position="684"/>
    </location>
</feature>
<accession>A0A658QTL3</accession>
<feature type="signal peptide" evidence="3">
    <location>
        <begin position="1"/>
        <end position="27"/>
    </location>
</feature>
<proteinExistence type="predicted"/>
<protein>
    <submittedName>
        <fullName evidence="4">Acid phosphatase</fullName>
    </submittedName>
</protein>
<feature type="region of interest" description="Disordered" evidence="2">
    <location>
        <begin position="124"/>
        <end position="150"/>
    </location>
</feature>
<keyword evidence="3" id="KW-0732">Signal</keyword>
<gene>
    <name evidence="4" type="ORF">AWB72_01307</name>
</gene>
<organism evidence="4 5">
    <name type="scientific">Caballeronia concitans</name>
    <dbReference type="NCBI Taxonomy" id="1777133"/>
    <lineage>
        <taxon>Bacteria</taxon>
        <taxon>Pseudomonadati</taxon>
        <taxon>Pseudomonadota</taxon>
        <taxon>Betaproteobacteria</taxon>
        <taxon>Burkholderiales</taxon>
        <taxon>Burkholderiaceae</taxon>
        <taxon>Caballeronia</taxon>
    </lineage>
</organism>
<sequence>MNVERDRLSLGRCALSVAGLASTIALAVHPGLASSQSPMPDASMDTASPIKHVIVIVGENRTFDHVFGAYKPRHGQSVSNLLSKGIVTEDGKPGPNFSLAAQYTAVAQNPNRFDLSPRDKRLYSVLPAPNTGSTATRASDTPTTADTSPPPFATYAAAQQREGAVLYPDDIKQLTYGATGLPQKVPDTRFGANTFALPNGPYQISRVGPDYNQYMNSPVHRFYQNWQQSDCNVAHATRDNPSGCKMDLFAWVETSAGAGSNGRPIPANFTDQSTGEGATALGYYNVNTGDMPYFYQLAREYTISDNYHQPVMGGTGANSIMIGTADALYYTDGKGNAARPPQLQIENPRPQANTNNWYTQDGYSGGSYSNCSDRGQPGVGAVRRYLDSLPYHPDANCSPGKWYLLNNYNPGYNGNGSVNTSEFTIPPSPVRTIGDTLLEKSISWKYYGEGWQTFAAQSPTSVYCNICNPFLYESAIMTKPDIVKAHLQDTSDLYADISKGVLPAVSFVKPGGLLDGHPESSKFGLFEAFTHKLVDAVKSNPALWASTAIFITTDEGGGYYDSGYIQPVDFFGDGPRIPLIVVSPYSRGGRVVHEYADHASIVKFIDRNWKLSPITSRSRDNLPNPVQQPDSPYVPVNAPAIGDLFQSFRFDHDHRHDDDDHGHGHGHDSKDDDDAPGSKGMMPF</sequence>
<dbReference type="PANTHER" id="PTHR31956">
    <property type="entry name" value="NON-SPECIFIC PHOSPHOLIPASE C4-RELATED"/>
    <property type="match status" value="1"/>
</dbReference>
<dbReference type="AlphaFoldDB" id="A0A658QTL3"/>
<dbReference type="Gene3D" id="3.40.720.10">
    <property type="entry name" value="Alkaline Phosphatase, subunit A"/>
    <property type="match status" value="2"/>
</dbReference>